<evidence type="ECO:0000313" key="2">
    <source>
        <dbReference type="EMBL" id="KAJ8406318.1"/>
    </source>
</evidence>
<dbReference type="EMBL" id="JAINUG010000044">
    <property type="protein sequence ID" value="KAJ8406318.1"/>
    <property type="molecule type" value="Genomic_DNA"/>
</dbReference>
<organism evidence="2 3">
    <name type="scientific">Aldrovandia affinis</name>
    <dbReference type="NCBI Taxonomy" id="143900"/>
    <lineage>
        <taxon>Eukaryota</taxon>
        <taxon>Metazoa</taxon>
        <taxon>Chordata</taxon>
        <taxon>Craniata</taxon>
        <taxon>Vertebrata</taxon>
        <taxon>Euteleostomi</taxon>
        <taxon>Actinopterygii</taxon>
        <taxon>Neopterygii</taxon>
        <taxon>Teleostei</taxon>
        <taxon>Notacanthiformes</taxon>
        <taxon>Halosauridae</taxon>
        <taxon>Aldrovandia</taxon>
    </lineage>
</organism>
<proteinExistence type="predicted"/>
<evidence type="ECO:0000256" key="1">
    <source>
        <dbReference type="SAM" id="MobiDB-lite"/>
    </source>
</evidence>
<name>A0AAD7WRH0_9TELE</name>
<accession>A0AAD7WRH0</accession>
<keyword evidence="3" id="KW-1185">Reference proteome</keyword>
<gene>
    <name evidence="2" type="ORF">AAFF_G00305490</name>
</gene>
<sequence length="119" mass="12850">MCLRRMGPGPADPPAAEPGNKQLVSAPVQQHRLLPNVGRYGVMRQRRVSNRWRPGLNCLAHAECAPLERICRGRAVVKVNSTAQSAEDLEAHMSHPPLLNCTVCCSTSTLTPAEALTGT</sequence>
<dbReference type="Proteomes" id="UP001221898">
    <property type="component" value="Unassembled WGS sequence"/>
</dbReference>
<dbReference type="AlphaFoldDB" id="A0AAD7WRH0"/>
<reference evidence="2" key="1">
    <citation type="journal article" date="2023" name="Science">
        <title>Genome structures resolve the early diversification of teleost fishes.</title>
        <authorList>
            <person name="Parey E."/>
            <person name="Louis A."/>
            <person name="Montfort J."/>
            <person name="Bouchez O."/>
            <person name="Roques C."/>
            <person name="Iampietro C."/>
            <person name="Lluch J."/>
            <person name="Castinel A."/>
            <person name="Donnadieu C."/>
            <person name="Desvignes T."/>
            <person name="Floi Bucao C."/>
            <person name="Jouanno E."/>
            <person name="Wen M."/>
            <person name="Mejri S."/>
            <person name="Dirks R."/>
            <person name="Jansen H."/>
            <person name="Henkel C."/>
            <person name="Chen W.J."/>
            <person name="Zahm M."/>
            <person name="Cabau C."/>
            <person name="Klopp C."/>
            <person name="Thompson A.W."/>
            <person name="Robinson-Rechavi M."/>
            <person name="Braasch I."/>
            <person name="Lecointre G."/>
            <person name="Bobe J."/>
            <person name="Postlethwait J.H."/>
            <person name="Berthelot C."/>
            <person name="Roest Crollius H."/>
            <person name="Guiguen Y."/>
        </authorList>
    </citation>
    <scope>NUCLEOTIDE SEQUENCE</scope>
    <source>
        <strain evidence="2">NC1722</strain>
    </source>
</reference>
<evidence type="ECO:0000313" key="3">
    <source>
        <dbReference type="Proteomes" id="UP001221898"/>
    </source>
</evidence>
<feature type="region of interest" description="Disordered" evidence="1">
    <location>
        <begin position="1"/>
        <end position="21"/>
    </location>
</feature>
<protein>
    <submittedName>
        <fullName evidence="2">Uncharacterized protein</fullName>
    </submittedName>
</protein>
<comment type="caution">
    <text evidence="2">The sequence shown here is derived from an EMBL/GenBank/DDBJ whole genome shotgun (WGS) entry which is preliminary data.</text>
</comment>